<dbReference type="Pfam" id="PF13585">
    <property type="entry name" value="CHU_C"/>
    <property type="match status" value="1"/>
</dbReference>
<evidence type="ECO:0000313" key="3">
    <source>
        <dbReference type="Proteomes" id="UP001595616"/>
    </source>
</evidence>
<proteinExistence type="predicted"/>
<evidence type="ECO:0000256" key="1">
    <source>
        <dbReference type="SAM" id="SignalP"/>
    </source>
</evidence>
<dbReference type="InterPro" id="IPR026341">
    <property type="entry name" value="T9SS_type_B"/>
</dbReference>
<name>A0ABV7YZC3_9BACT</name>
<organism evidence="2 3">
    <name type="scientific">Lacihabitans lacunae</name>
    <dbReference type="NCBI Taxonomy" id="1028214"/>
    <lineage>
        <taxon>Bacteria</taxon>
        <taxon>Pseudomonadati</taxon>
        <taxon>Bacteroidota</taxon>
        <taxon>Cytophagia</taxon>
        <taxon>Cytophagales</taxon>
        <taxon>Leadbetterellaceae</taxon>
        <taxon>Lacihabitans</taxon>
    </lineage>
</organism>
<keyword evidence="3" id="KW-1185">Reference proteome</keyword>
<dbReference type="EMBL" id="JBHRYQ010000001">
    <property type="protein sequence ID" value="MFC3812340.1"/>
    <property type="molecule type" value="Genomic_DNA"/>
</dbReference>
<feature type="chain" id="PRO_5047067165" evidence="1">
    <location>
        <begin position="22"/>
        <end position="672"/>
    </location>
</feature>
<comment type="caution">
    <text evidence="2">The sequence shown here is derived from an EMBL/GenBank/DDBJ whole genome shotgun (WGS) entry which is preliminary data.</text>
</comment>
<gene>
    <name evidence="2" type="ORF">ACFOOI_16885</name>
</gene>
<reference evidence="3" key="1">
    <citation type="journal article" date="2019" name="Int. J. Syst. Evol. Microbiol.">
        <title>The Global Catalogue of Microorganisms (GCM) 10K type strain sequencing project: providing services to taxonomists for standard genome sequencing and annotation.</title>
        <authorList>
            <consortium name="The Broad Institute Genomics Platform"/>
            <consortium name="The Broad Institute Genome Sequencing Center for Infectious Disease"/>
            <person name="Wu L."/>
            <person name="Ma J."/>
        </authorList>
    </citation>
    <scope>NUCLEOTIDE SEQUENCE [LARGE SCALE GENOMIC DNA]</scope>
    <source>
        <strain evidence="3">CECT 7956</strain>
    </source>
</reference>
<sequence length="672" mass="74681">MYRIGHIVCFLLWALTAQGQANLCTPPANSGVGGFDIVGGINEGCSPLRVEVINTSGSTNVYYDFDYRGQDLSTLKYDTLSKFPLFANTVARNYEILQYGKDASGKAIYACKTVSVRPNLQPEFSYSTCNNNLLNLIIPATSANNFDYYTIDWGDTSPIQNVSALPFSFSKSYSTSDLTRNIKVQGHNTVPNGCAPPPFKTIAMDGGGDVPKITSLETLPGGKNVKLTFTGQFDQHDIYQREVDKSYTYPNSILKSNPGSITLPIIGNKANCFMVYRNPGCIQLSGEACTISLDSIVPNGPFENIVNWESFVIGGPQLILQTSQVNSVNYKLNIQEIEPNTIFNRLKSLAVSPSPDVITKCNIKYCYQVEALFSGTWGQSPWVPYTSKVLSEVKCIDRKALKPPSIEKTWVTVEDETLIKFLYTNPVSWPVPIDSVYLYEEKNSNTALFSKAVNIPASPFFEINKNTIDDSYCFKMTFKDKCESVSQFSDLVCTVNLKENNALLNWSEELPFSSENIQSYKILETNENTGIESEISNFNSSVLSELVDLSGFDKEAKYRIKTIGDNGGESFSNSVEIPIDVLLFLPNVFTPNGDGNNDLLQIKGRFGRVKSLNFQVLNRWGEVVYRSTKFTDSWDGIINGKQASIGTYFYKAKILLTDGEELIKSGSFELIR</sequence>
<dbReference type="RefSeq" id="WP_379839210.1">
    <property type="nucleotide sequence ID" value="NZ_JBHRYQ010000001.1"/>
</dbReference>
<accession>A0ABV7YZC3</accession>
<evidence type="ECO:0000313" key="2">
    <source>
        <dbReference type="EMBL" id="MFC3812340.1"/>
    </source>
</evidence>
<keyword evidence="1" id="KW-0732">Signal</keyword>
<dbReference type="NCBIfam" id="TIGR04131">
    <property type="entry name" value="Bac_Flav_CTERM"/>
    <property type="match status" value="1"/>
</dbReference>
<protein>
    <submittedName>
        <fullName evidence="2">Gliding motility-associated C-terminal domain-containing protein</fullName>
    </submittedName>
</protein>
<feature type="signal peptide" evidence="1">
    <location>
        <begin position="1"/>
        <end position="21"/>
    </location>
</feature>
<dbReference type="Proteomes" id="UP001595616">
    <property type="component" value="Unassembled WGS sequence"/>
</dbReference>